<evidence type="ECO:0000313" key="1">
    <source>
        <dbReference type="EMBL" id="MDO6420994.1"/>
    </source>
</evidence>
<comment type="caution">
    <text evidence="1">The sequence shown here is derived from an EMBL/GenBank/DDBJ whole genome shotgun (WGS) entry which is preliminary data.</text>
</comment>
<proteinExistence type="predicted"/>
<accession>A0AAW7X3L8</accession>
<dbReference type="AlphaFoldDB" id="A0AAW7X3L8"/>
<sequence>MNLVTASQFSLARTRKQLQEAFKSKDWQTIRDVDRLLAQSLNEAFDDSNRDTRALIEELERIVSIYGEMVACLPAHAGKLAGPRAE</sequence>
<dbReference type="EMBL" id="JAUOPB010000001">
    <property type="protein sequence ID" value="MDO6420994.1"/>
    <property type="molecule type" value="Genomic_DNA"/>
</dbReference>
<gene>
    <name evidence="1" type="ORF">Q4521_00765</name>
</gene>
<organism evidence="1 2">
    <name type="scientific">Saccharophagus degradans</name>
    <dbReference type="NCBI Taxonomy" id="86304"/>
    <lineage>
        <taxon>Bacteria</taxon>
        <taxon>Pseudomonadati</taxon>
        <taxon>Pseudomonadota</taxon>
        <taxon>Gammaproteobacteria</taxon>
        <taxon>Cellvibrionales</taxon>
        <taxon>Cellvibrionaceae</taxon>
        <taxon>Saccharophagus</taxon>
    </lineage>
</organism>
<evidence type="ECO:0000313" key="2">
    <source>
        <dbReference type="Proteomes" id="UP001169760"/>
    </source>
</evidence>
<dbReference type="Proteomes" id="UP001169760">
    <property type="component" value="Unassembled WGS sequence"/>
</dbReference>
<name>A0AAW7X3L8_9GAMM</name>
<reference evidence="1" key="1">
    <citation type="submission" date="2023-07" db="EMBL/GenBank/DDBJ databases">
        <title>Genome content predicts the carbon catabolic preferences of heterotrophic bacteria.</title>
        <authorList>
            <person name="Gralka M."/>
        </authorList>
    </citation>
    <scope>NUCLEOTIDE SEQUENCE</scope>
    <source>
        <strain evidence="1">I3M17_2</strain>
    </source>
</reference>
<dbReference type="RefSeq" id="WP_011468673.1">
    <property type="nucleotide sequence ID" value="NZ_CP123764.1"/>
</dbReference>
<protein>
    <submittedName>
        <fullName evidence="1">Uncharacterized protein</fullName>
    </submittedName>
</protein>
<dbReference type="GeneID" id="98613864"/>